<evidence type="ECO:0000313" key="1">
    <source>
        <dbReference type="EMBL" id="KAK4027483.1"/>
    </source>
</evidence>
<evidence type="ECO:0000313" key="2">
    <source>
        <dbReference type="Proteomes" id="UP001234178"/>
    </source>
</evidence>
<name>A0ABR0AQT4_9CRUS</name>
<proteinExistence type="predicted"/>
<reference evidence="1 2" key="1">
    <citation type="journal article" date="2023" name="Nucleic Acids Res.">
        <title>The hologenome of Daphnia magna reveals possible DNA methylation and microbiome-mediated evolution of the host genome.</title>
        <authorList>
            <person name="Chaturvedi A."/>
            <person name="Li X."/>
            <person name="Dhandapani V."/>
            <person name="Marshall H."/>
            <person name="Kissane S."/>
            <person name="Cuenca-Cambronero M."/>
            <person name="Asole G."/>
            <person name="Calvet F."/>
            <person name="Ruiz-Romero M."/>
            <person name="Marangio P."/>
            <person name="Guigo R."/>
            <person name="Rago D."/>
            <person name="Mirbahai L."/>
            <person name="Eastwood N."/>
            <person name="Colbourne J.K."/>
            <person name="Zhou J."/>
            <person name="Mallon E."/>
            <person name="Orsini L."/>
        </authorList>
    </citation>
    <scope>NUCLEOTIDE SEQUENCE [LARGE SCALE GENOMIC DNA]</scope>
    <source>
        <strain evidence="1">LRV0_1</strain>
    </source>
</reference>
<keyword evidence="2" id="KW-1185">Reference proteome</keyword>
<evidence type="ECO:0008006" key="3">
    <source>
        <dbReference type="Google" id="ProtNLM"/>
    </source>
</evidence>
<dbReference type="Proteomes" id="UP001234178">
    <property type="component" value="Unassembled WGS sequence"/>
</dbReference>
<comment type="caution">
    <text evidence="1">The sequence shown here is derived from an EMBL/GenBank/DDBJ whole genome shotgun (WGS) entry which is preliminary data.</text>
</comment>
<sequence length="345" mass="39474">MSVLDVNLARQNLKDVLGESPKSCFAHVESWFCMKVGQRSKAITMNVLDVNLATKNEKDMLGESSKRNKEFDHQARLFLKRDKVYRHKDLLLVIVTKCHSLCQPSPYVYHDVKHKSTVVSWVNKIRPTVEHQRKVKSCKIKPITVTRQAQPKNKPLGVNFHIPRAIEKPQVRYCSQDLTVADAGLVHGRILVAARDVGLDHGCEDKAIKLILVATKQFLRELVVAIATVRKRYRIRENNVIYSIVMELRFPGWMSHPMCLPYLQTIENAERGSTFWREGKAIKLILVATKLFLRELIVAIATIRKGYPIRETKIFQLAEQPHVPAAPPDNSECRTRLGVLSCLYH</sequence>
<protein>
    <recommendedName>
        <fullName evidence="3">Histone H2A/H2B/H3 domain-containing protein</fullName>
    </recommendedName>
</protein>
<organism evidence="1 2">
    <name type="scientific">Daphnia magna</name>
    <dbReference type="NCBI Taxonomy" id="35525"/>
    <lineage>
        <taxon>Eukaryota</taxon>
        <taxon>Metazoa</taxon>
        <taxon>Ecdysozoa</taxon>
        <taxon>Arthropoda</taxon>
        <taxon>Crustacea</taxon>
        <taxon>Branchiopoda</taxon>
        <taxon>Diplostraca</taxon>
        <taxon>Cladocera</taxon>
        <taxon>Anomopoda</taxon>
        <taxon>Daphniidae</taxon>
        <taxon>Daphnia</taxon>
    </lineage>
</organism>
<accession>A0ABR0AQT4</accession>
<gene>
    <name evidence="1" type="ORF">OUZ56_016530</name>
</gene>
<dbReference type="EMBL" id="JAOYFB010000038">
    <property type="protein sequence ID" value="KAK4027483.1"/>
    <property type="molecule type" value="Genomic_DNA"/>
</dbReference>